<dbReference type="EMBL" id="JADCNL010000007">
    <property type="protein sequence ID" value="KAG0472949.1"/>
    <property type="molecule type" value="Genomic_DNA"/>
</dbReference>
<accession>A0A835QNC7</accession>
<protein>
    <submittedName>
        <fullName evidence="2">Uncharacterized protein</fullName>
    </submittedName>
</protein>
<evidence type="ECO:0000313" key="3">
    <source>
        <dbReference type="Proteomes" id="UP000636800"/>
    </source>
</evidence>
<name>A0A835QNC7_VANPL</name>
<comment type="caution">
    <text evidence="2">The sequence shown here is derived from an EMBL/GenBank/DDBJ whole genome shotgun (WGS) entry which is preliminary data.</text>
</comment>
<dbReference type="OrthoDB" id="418274at2759"/>
<feature type="compositionally biased region" description="Polar residues" evidence="1">
    <location>
        <begin position="287"/>
        <end position="300"/>
    </location>
</feature>
<feature type="compositionally biased region" description="Basic and acidic residues" evidence="1">
    <location>
        <begin position="321"/>
        <end position="332"/>
    </location>
</feature>
<evidence type="ECO:0000313" key="2">
    <source>
        <dbReference type="EMBL" id="KAG0472949.1"/>
    </source>
</evidence>
<sequence length="778" mass="86499">MEVLVYDRLLLRQSIFSLSSRLCSAKTPNLSYSFRRGWCSKRNTVAVYCSSPASPDSDASIYGGWEEMELPEENDDSGKLQQFRGFLLSLGIDDNRHALPFLLGLFAALAVSRVRFSTITLLPISVLVFFGGYITGTAHVGTAGKRLGRNGGALGVFDVKLKELEALFSDLDGKMAFLRKEFEGRIITDEVGMEATEGYLQIVEHTKVAINQAQKTLRESLNEDFLNGLMEFDFGSNKTNQKPSRKRADLNPSDIDFFQFLTGMLHESLTGSKETKSKHTIKEKLAQPSNQVGGLNSESLVSGRGILEPNEPGNPSKSQFRHLDQKNSKVKECGMPSYDKHRRTKTKVPGKEDSFNNGCGNGELVTNDATTRAKYDFRKSRLGNSMLSFHEELDDQRRSLHFTSGHGSSEEMVYEQNFEFSSHLHVSDGGNTPPKGSKSMEHLTRELISSSIDDHGLEIKDVICEPSHTSESRKHKDQHINAFNLGEDATVSENHPSSGNGRPTHANGEDNMPYSSNTPIDEPFEYKLSEAANLIKFARDYMSQANEEKADAMLYKAAGLLSAAVVMRPMSLIAVGQLGNTYLLHGELKLKVSQELRTLLSKTDTMFSGKSSGLRFKKVHCMAMNKENIASALVSVCEECEGLLVEAGRRYRRALSIDGNDIRALYNWGLALCFRAQLIADVGPEAAMDADKLYLAAIDKFNAMMSRSNTHAPDALYRWGVALQQRSRLRLTNSREKSRLLHQAKSLFQDALSMESGNQLVRNALVSCLSELNYNNRL</sequence>
<dbReference type="PANTHER" id="PTHR36888">
    <property type="entry name" value="TETRATRICOPEPTIDE-LIKE HELICAL DOMAIN-CONTAINING PROTEIN-RELATED"/>
    <property type="match status" value="1"/>
</dbReference>
<gene>
    <name evidence="2" type="ORF">HPP92_014806</name>
</gene>
<feature type="compositionally biased region" description="Polar residues" evidence="1">
    <location>
        <begin position="491"/>
        <end position="501"/>
    </location>
</feature>
<evidence type="ECO:0000256" key="1">
    <source>
        <dbReference type="SAM" id="MobiDB-lite"/>
    </source>
</evidence>
<dbReference type="InterPro" id="IPR011990">
    <property type="entry name" value="TPR-like_helical_dom_sf"/>
</dbReference>
<dbReference type="SUPFAM" id="SSF48452">
    <property type="entry name" value="TPR-like"/>
    <property type="match status" value="1"/>
</dbReference>
<dbReference type="AlphaFoldDB" id="A0A835QNC7"/>
<organism evidence="2 3">
    <name type="scientific">Vanilla planifolia</name>
    <name type="common">Vanilla</name>
    <dbReference type="NCBI Taxonomy" id="51239"/>
    <lineage>
        <taxon>Eukaryota</taxon>
        <taxon>Viridiplantae</taxon>
        <taxon>Streptophyta</taxon>
        <taxon>Embryophyta</taxon>
        <taxon>Tracheophyta</taxon>
        <taxon>Spermatophyta</taxon>
        <taxon>Magnoliopsida</taxon>
        <taxon>Liliopsida</taxon>
        <taxon>Asparagales</taxon>
        <taxon>Orchidaceae</taxon>
        <taxon>Vanilloideae</taxon>
        <taxon>Vanilleae</taxon>
        <taxon>Vanilla</taxon>
    </lineage>
</organism>
<feature type="region of interest" description="Disordered" evidence="1">
    <location>
        <begin position="488"/>
        <end position="521"/>
    </location>
</feature>
<dbReference type="Proteomes" id="UP000636800">
    <property type="component" value="Chromosome 7"/>
</dbReference>
<dbReference type="Gene3D" id="1.25.40.10">
    <property type="entry name" value="Tetratricopeptide repeat domain"/>
    <property type="match status" value="1"/>
</dbReference>
<feature type="region of interest" description="Disordered" evidence="1">
    <location>
        <begin position="285"/>
        <end position="355"/>
    </location>
</feature>
<reference evidence="2 3" key="1">
    <citation type="journal article" date="2020" name="Nat. Food">
        <title>A phased Vanilla planifolia genome enables genetic improvement of flavour and production.</title>
        <authorList>
            <person name="Hasing T."/>
            <person name="Tang H."/>
            <person name="Brym M."/>
            <person name="Khazi F."/>
            <person name="Huang T."/>
            <person name="Chambers A.H."/>
        </authorList>
    </citation>
    <scope>NUCLEOTIDE SEQUENCE [LARGE SCALE GENOMIC DNA]</scope>
    <source>
        <tissue evidence="2">Leaf</tissue>
    </source>
</reference>
<dbReference type="PANTHER" id="PTHR36888:SF2">
    <property type="entry name" value="TETRATRICOPEPTIDE REPEAT (TPR)-LIKE SUPERFAMILY PROTEIN"/>
    <property type="match status" value="1"/>
</dbReference>
<proteinExistence type="predicted"/>
<keyword evidence="3" id="KW-1185">Reference proteome</keyword>